<comment type="pathway">
    <text evidence="3 11">Carbohydrate metabolism; galactose metabolism.</text>
</comment>
<proteinExistence type="inferred from homology"/>
<evidence type="ECO:0000256" key="2">
    <source>
        <dbReference type="ARBA" id="ARBA00001911"/>
    </source>
</evidence>
<evidence type="ECO:0000256" key="6">
    <source>
        <dbReference type="ARBA" id="ARBA00018569"/>
    </source>
</evidence>
<dbReference type="GO" id="GO:0003978">
    <property type="term" value="F:UDP-glucose 4-epimerase activity"/>
    <property type="evidence" value="ECO:0007669"/>
    <property type="project" value="UniProtKB-UniRule"/>
</dbReference>
<evidence type="ECO:0000256" key="11">
    <source>
        <dbReference type="RuleBase" id="RU366046"/>
    </source>
</evidence>
<dbReference type="RefSeq" id="WP_035144707.1">
    <property type="nucleotide sequence ID" value="NZ_JAAZWO010000014.1"/>
</dbReference>
<dbReference type="Proteomes" id="UP000563151">
    <property type="component" value="Unassembled WGS sequence"/>
</dbReference>
<dbReference type="EMBL" id="JAAZWO010000014">
    <property type="protein sequence ID" value="MBC2398494.1"/>
    <property type="molecule type" value="Genomic_DNA"/>
</dbReference>
<dbReference type="AlphaFoldDB" id="A0A923EB55"/>
<evidence type="ECO:0000256" key="4">
    <source>
        <dbReference type="ARBA" id="ARBA00007637"/>
    </source>
</evidence>
<dbReference type="PANTHER" id="PTHR43725">
    <property type="entry name" value="UDP-GLUCOSE 4-EPIMERASE"/>
    <property type="match status" value="1"/>
</dbReference>
<dbReference type="Gene3D" id="3.90.25.10">
    <property type="entry name" value="UDP-galactose 4-epimerase, domain 1"/>
    <property type="match status" value="1"/>
</dbReference>
<dbReference type="EC" id="5.1.3.2" evidence="5 11"/>
<evidence type="ECO:0000256" key="10">
    <source>
        <dbReference type="ARBA" id="ARBA00023277"/>
    </source>
</evidence>
<dbReference type="PANTHER" id="PTHR43725:SF53">
    <property type="entry name" value="UDP-ARABINOSE 4-EPIMERASE 1"/>
    <property type="match status" value="1"/>
</dbReference>
<evidence type="ECO:0000256" key="1">
    <source>
        <dbReference type="ARBA" id="ARBA00000083"/>
    </source>
</evidence>
<keyword evidence="8" id="KW-0299">Galactose metabolism</keyword>
<evidence type="ECO:0000256" key="7">
    <source>
        <dbReference type="ARBA" id="ARBA00023027"/>
    </source>
</evidence>
<comment type="catalytic activity">
    <reaction evidence="1 11">
        <text>UDP-alpha-D-glucose = UDP-alpha-D-galactose</text>
        <dbReference type="Rhea" id="RHEA:22168"/>
        <dbReference type="ChEBI" id="CHEBI:58885"/>
        <dbReference type="ChEBI" id="CHEBI:66914"/>
        <dbReference type="EC" id="5.1.3.2"/>
    </reaction>
</comment>
<dbReference type="Pfam" id="PF01370">
    <property type="entry name" value="Epimerase"/>
    <property type="match status" value="1"/>
</dbReference>
<evidence type="ECO:0000313" key="14">
    <source>
        <dbReference type="Proteomes" id="UP000563151"/>
    </source>
</evidence>
<dbReference type="SUPFAM" id="SSF51735">
    <property type="entry name" value="NAD(P)-binding Rossmann-fold domains"/>
    <property type="match status" value="1"/>
</dbReference>
<dbReference type="InterPro" id="IPR005886">
    <property type="entry name" value="UDP_G4E"/>
</dbReference>
<dbReference type="NCBIfam" id="TIGR01179">
    <property type="entry name" value="galE"/>
    <property type="match status" value="1"/>
</dbReference>
<evidence type="ECO:0000313" key="13">
    <source>
        <dbReference type="EMBL" id="MBC2398494.1"/>
    </source>
</evidence>
<feature type="domain" description="NAD-dependent epimerase/dehydratase" evidence="12">
    <location>
        <begin position="3"/>
        <end position="251"/>
    </location>
</feature>
<reference evidence="13 14" key="1">
    <citation type="submission" date="2020-04" db="EMBL/GenBank/DDBJ databases">
        <title>Genomic insights into acetone-butanol-ethanol (ABE) fermentation by sequencing solventogenic clostridia strains.</title>
        <authorList>
            <person name="Brown S."/>
        </authorList>
    </citation>
    <scope>NUCLEOTIDE SEQUENCE [LARGE SCALE GENOMIC DNA]</scope>
    <source>
        <strain evidence="13 14">DJ011</strain>
    </source>
</reference>
<comment type="cofactor">
    <cofactor evidence="2 11">
        <name>NAD(+)</name>
        <dbReference type="ChEBI" id="CHEBI:57540"/>
    </cofactor>
</comment>
<protein>
    <recommendedName>
        <fullName evidence="6 11">UDP-glucose 4-epimerase</fullName>
        <ecNumber evidence="5 11">5.1.3.2</ecNumber>
    </recommendedName>
</protein>
<dbReference type="Gene3D" id="3.40.50.720">
    <property type="entry name" value="NAD(P)-binding Rossmann-like Domain"/>
    <property type="match status" value="1"/>
</dbReference>
<comment type="similarity">
    <text evidence="4 11">Belongs to the NAD(P)-dependent epimerase/dehydratase family.</text>
</comment>
<comment type="subunit">
    <text evidence="11">Homodimer.</text>
</comment>
<name>A0A923EB55_CLOTT</name>
<evidence type="ECO:0000256" key="5">
    <source>
        <dbReference type="ARBA" id="ARBA00013189"/>
    </source>
</evidence>
<dbReference type="CDD" id="cd05247">
    <property type="entry name" value="UDP_G4E_1_SDR_e"/>
    <property type="match status" value="1"/>
</dbReference>
<keyword evidence="7 11" id="KW-0520">NAD</keyword>
<gene>
    <name evidence="13" type="primary">galE</name>
    <name evidence="13" type="ORF">HGG79_12030</name>
</gene>
<dbReference type="InterPro" id="IPR036291">
    <property type="entry name" value="NAD(P)-bd_dom_sf"/>
</dbReference>
<keyword evidence="10 11" id="KW-0119">Carbohydrate metabolism</keyword>
<keyword evidence="9 11" id="KW-0413">Isomerase</keyword>
<keyword evidence="14" id="KW-1185">Reference proteome</keyword>
<evidence type="ECO:0000256" key="8">
    <source>
        <dbReference type="ARBA" id="ARBA00023144"/>
    </source>
</evidence>
<comment type="caution">
    <text evidence="13">The sequence shown here is derived from an EMBL/GenBank/DDBJ whole genome shotgun (WGS) entry which is preliminary data.</text>
</comment>
<evidence type="ECO:0000259" key="12">
    <source>
        <dbReference type="Pfam" id="PF01370"/>
    </source>
</evidence>
<organism evidence="13 14">
    <name type="scientific">Clostridium tetanomorphum</name>
    <dbReference type="NCBI Taxonomy" id="1553"/>
    <lineage>
        <taxon>Bacteria</taxon>
        <taxon>Bacillati</taxon>
        <taxon>Bacillota</taxon>
        <taxon>Clostridia</taxon>
        <taxon>Eubacteriales</taxon>
        <taxon>Clostridiaceae</taxon>
        <taxon>Clostridium</taxon>
    </lineage>
</organism>
<accession>A0A923EB55</accession>
<evidence type="ECO:0000256" key="9">
    <source>
        <dbReference type="ARBA" id="ARBA00023235"/>
    </source>
</evidence>
<evidence type="ECO:0000256" key="3">
    <source>
        <dbReference type="ARBA" id="ARBA00004947"/>
    </source>
</evidence>
<sequence length="327" mass="36541">MAILVCGGAGYIGSHNVAALLKDKEEVIILDNLSTGHKQSIIGGTFYEGDLRDSKFLDKVFLENNIEAVIHFAAFSLVGESMENPFKYYNNNVYGTLNLLEAMNRHNVKKIVFSSTAATYGEPNSIPIKEENKTKPTNAYGETKLAVEKMLKWAEVAYGIKYIVLRYFNVAGAHESGKIGEDHSPETHLIPIVLQVALGKREKIMIYGEDYNTKDGSCIRDYIHVMDLAEAHILALKKLRYENCSGIYNLGNGEGFSVKEVIEVARKVTEKPIHAEIGERRAGDPAILIASSEKAMKELGWQPKYNSLEKIIASAWKWHKNNPNGYR</sequence>
<dbReference type="GO" id="GO:0033499">
    <property type="term" value="P:galactose catabolic process via UDP-galactose, Leloir pathway"/>
    <property type="evidence" value="ECO:0007669"/>
    <property type="project" value="TreeGrafter"/>
</dbReference>
<dbReference type="InterPro" id="IPR001509">
    <property type="entry name" value="Epimerase_deHydtase"/>
</dbReference>